<dbReference type="Gene3D" id="3.40.50.300">
    <property type="entry name" value="P-loop containing nucleotide triphosphate hydrolases"/>
    <property type="match status" value="1"/>
</dbReference>
<dbReference type="InterPro" id="IPR013641">
    <property type="entry name" value="KTI12/PSTK"/>
</dbReference>
<dbReference type="Proteomes" id="UP001652582">
    <property type="component" value="Chromosome 18"/>
</dbReference>
<organism evidence="5 6">
    <name type="scientific">Bicyclus anynana</name>
    <name type="common">Squinting bush brown butterfly</name>
    <dbReference type="NCBI Taxonomy" id="110368"/>
    <lineage>
        <taxon>Eukaryota</taxon>
        <taxon>Metazoa</taxon>
        <taxon>Ecdysozoa</taxon>
        <taxon>Arthropoda</taxon>
        <taxon>Hexapoda</taxon>
        <taxon>Insecta</taxon>
        <taxon>Pterygota</taxon>
        <taxon>Neoptera</taxon>
        <taxon>Endopterygota</taxon>
        <taxon>Lepidoptera</taxon>
        <taxon>Glossata</taxon>
        <taxon>Ditrysia</taxon>
        <taxon>Papilionoidea</taxon>
        <taxon>Nymphalidae</taxon>
        <taxon>Satyrinae</taxon>
        <taxon>Satyrini</taxon>
        <taxon>Mycalesina</taxon>
        <taxon>Bicyclus</taxon>
    </lineage>
</organism>
<dbReference type="KEGG" id="bany:112050019"/>
<accession>A0A6J1N861</accession>
<evidence type="ECO:0000256" key="2">
    <source>
        <dbReference type="ARBA" id="ARBA00022840"/>
    </source>
</evidence>
<reference evidence="6" key="1">
    <citation type="submission" date="2025-08" db="UniProtKB">
        <authorList>
            <consortium name="RefSeq"/>
        </authorList>
    </citation>
    <scope>IDENTIFICATION</scope>
</reference>
<dbReference type="OrthoDB" id="9972657at2759"/>
<keyword evidence="1" id="KW-0547">Nucleotide-binding</keyword>
<dbReference type="GO" id="GO:0006400">
    <property type="term" value="P:tRNA modification"/>
    <property type="evidence" value="ECO:0007669"/>
    <property type="project" value="UniProtKB-ARBA"/>
</dbReference>
<dbReference type="InterPro" id="IPR027417">
    <property type="entry name" value="P-loop_NTPase"/>
</dbReference>
<evidence type="ECO:0000256" key="4">
    <source>
        <dbReference type="ARBA" id="ARBA00026170"/>
    </source>
</evidence>
<protein>
    <recommendedName>
        <fullName evidence="4">Protein KTI12 homolog</fullName>
    </recommendedName>
</protein>
<evidence type="ECO:0000313" key="6">
    <source>
        <dbReference type="RefSeq" id="XP_023943905.1"/>
    </source>
</evidence>
<evidence type="ECO:0000313" key="5">
    <source>
        <dbReference type="Proteomes" id="UP001652582"/>
    </source>
</evidence>
<proteinExistence type="inferred from homology"/>
<comment type="similarity">
    <text evidence="3">Belongs to the KTI12 family.</text>
</comment>
<name>A0A6J1N861_BICAN</name>
<keyword evidence="5" id="KW-1185">Reference proteome</keyword>
<sequence>MPLIIICGTPVSGKTTRATELKHFFEEVHKKHVEIVSEDNAIVKLGYEKNSTYVDSQKEKRIRGYLKSEVIRLIGKDNVVVLDGSNYIKGFRYELYCASKASKSTQCTVYTIRNLQEAWNDNVLRIQDNEGKSNEICDLNKQPYTEEVFNALTKHRFEEPNPNNRWDSPLFTVQPTDQLDLDGVYKVLFEKKPPPPNMSTQNPPLSSTNFLYEIDKVTQAISKQILDSKQLNLDVIKFPEYPDCVLEVGFVQSINPQKLLRLRRQFLTYAKMNHSNEDANKIGRYYIQYLNKTLTDYSLCFLFLPADSSYSLTHS</sequence>
<dbReference type="GO" id="GO:0005524">
    <property type="term" value="F:ATP binding"/>
    <property type="evidence" value="ECO:0007669"/>
    <property type="project" value="UniProtKB-KW"/>
</dbReference>
<evidence type="ECO:0000256" key="3">
    <source>
        <dbReference type="ARBA" id="ARBA00025768"/>
    </source>
</evidence>
<dbReference type="Pfam" id="PF08433">
    <property type="entry name" value="KTI12"/>
    <property type="match status" value="1"/>
</dbReference>
<dbReference type="AlphaFoldDB" id="A0A6J1N861"/>
<dbReference type="PANTHER" id="PTHR12435">
    <property type="match status" value="1"/>
</dbReference>
<dbReference type="RefSeq" id="XP_023943905.1">
    <property type="nucleotide sequence ID" value="XM_024088137.2"/>
</dbReference>
<gene>
    <name evidence="6" type="primary">LOC112050019</name>
</gene>
<dbReference type="GeneID" id="112050019"/>
<dbReference type="GO" id="GO:0006357">
    <property type="term" value="P:regulation of transcription by RNA polymerase II"/>
    <property type="evidence" value="ECO:0007669"/>
    <property type="project" value="UniProtKB-ARBA"/>
</dbReference>
<dbReference type="SUPFAM" id="SSF52540">
    <property type="entry name" value="P-loop containing nucleoside triphosphate hydrolases"/>
    <property type="match status" value="1"/>
</dbReference>
<keyword evidence="2" id="KW-0067">ATP-binding</keyword>
<evidence type="ECO:0000256" key="1">
    <source>
        <dbReference type="ARBA" id="ARBA00022741"/>
    </source>
</evidence>
<dbReference type="FunFam" id="3.40.50.300:FF:000827">
    <property type="entry name" value="KTI12 chromatin-associated homolog"/>
    <property type="match status" value="1"/>
</dbReference>